<evidence type="ECO:0000313" key="5">
    <source>
        <dbReference type="EMBL" id="RDJ06126.1"/>
    </source>
</evidence>
<proteinExistence type="predicted"/>
<dbReference type="PANTHER" id="PTHR43132">
    <property type="entry name" value="ARSENICAL RESISTANCE OPERON REPRESSOR ARSR-RELATED"/>
    <property type="match status" value="1"/>
</dbReference>
<evidence type="ECO:0000256" key="3">
    <source>
        <dbReference type="ARBA" id="ARBA00023163"/>
    </source>
</evidence>
<evidence type="ECO:0000256" key="2">
    <source>
        <dbReference type="ARBA" id="ARBA00023125"/>
    </source>
</evidence>
<protein>
    <submittedName>
        <fullName evidence="5">Transcriptional regulator</fullName>
    </submittedName>
</protein>
<dbReference type="OrthoDB" id="194599at2"/>
<dbReference type="SMART" id="SM00418">
    <property type="entry name" value="HTH_ARSR"/>
    <property type="match status" value="1"/>
</dbReference>
<dbReference type="InterPro" id="IPR051011">
    <property type="entry name" value="Metal_resp_trans_reg"/>
</dbReference>
<evidence type="ECO:0000313" key="6">
    <source>
        <dbReference type="Proteomes" id="UP000254939"/>
    </source>
</evidence>
<comment type="caution">
    <text evidence="5">The sequence shown here is derived from an EMBL/GenBank/DDBJ whole genome shotgun (WGS) entry which is preliminary data.</text>
</comment>
<dbReference type="SUPFAM" id="SSF46785">
    <property type="entry name" value="Winged helix' DNA-binding domain"/>
    <property type="match status" value="1"/>
</dbReference>
<organism evidence="5 6">
    <name type="scientific">Rhizobium grahamii</name>
    <dbReference type="NCBI Taxonomy" id="1120045"/>
    <lineage>
        <taxon>Bacteria</taxon>
        <taxon>Pseudomonadati</taxon>
        <taxon>Pseudomonadota</taxon>
        <taxon>Alphaproteobacteria</taxon>
        <taxon>Hyphomicrobiales</taxon>
        <taxon>Rhizobiaceae</taxon>
        <taxon>Rhizobium/Agrobacterium group</taxon>
        <taxon>Rhizobium</taxon>
    </lineage>
</organism>
<dbReference type="GO" id="GO:0003677">
    <property type="term" value="F:DNA binding"/>
    <property type="evidence" value="ECO:0007669"/>
    <property type="project" value="UniProtKB-KW"/>
</dbReference>
<dbReference type="RefSeq" id="WP_016557703.1">
    <property type="nucleotide sequence ID" value="NZ_KZ857266.1"/>
</dbReference>
<evidence type="ECO:0000256" key="1">
    <source>
        <dbReference type="ARBA" id="ARBA00023015"/>
    </source>
</evidence>
<dbReference type="Pfam" id="PF01022">
    <property type="entry name" value="HTH_5"/>
    <property type="match status" value="1"/>
</dbReference>
<keyword evidence="2" id="KW-0238">DNA-binding</keyword>
<dbReference type="NCBIfam" id="NF033788">
    <property type="entry name" value="HTH_metalloreg"/>
    <property type="match status" value="1"/>
</dbReference>
<dbReference type="InterPro" id="IPR001845">
    <property type="entry name" value="HTH_ArsR_DNA-bd_dom"/>
</dbReference>
<dbReference type="PROSITE" id="PS50987">
    <property type="entry name" value="HTH_ARSR_2"/>
    <property type="match status" value="1"/>
</dbReference>
<dbReference type="Proteomes" id="UP000254939">
    <property type="component" value="Unassembled WGS sequence"/>
</dbReference>
<dbReference type="InterPro" id="IPR036390">
    <property type="entry name" value="WH_DNA-bd_sf"/>
</dbReference>
<dbReference type="PANTHER" id="PTHR43132:SF2">
    <property type="entry name" value="ARSENICAL RESISTANCE OPERON REPRESSOR ARSR-RELATED"/>
    <property type="match status" value="1"/>
</dbReference>
<dbReference type="InterPro" id="IPR036388">
    <property type="entry name" value="WH-like_DNA-bd_sf"/>
</dbReference>
<dbReference type="CDD" id="cd00090">
    <property type="entry name" value="HTH_ARSR"/>
    <property type="match status" value="1"/>
</dbReference>
<dbReference type="GO" id="GO:0003700">
    <property type="term" value="F:DNA-binding transcription factor activity"/>
    <property type="evidence" value="ECO:0007669"/>
    <property type="project" value="InterPro"/>
</dbReference>
<feature type="domain" description="HTH arsR-type" evidence="4">
    <location>
        <begin position="7"/>
        <end position="101"/>
    </location>
</feature>
<dbReference type="InterPro" id="IPR011991">
    <property type="entry name" value="ArsR-like_HTH"/>
</dbReference>
<accession>A0A370KJI4</accession>
<dbReference type="PRINTS" id="PR00778">
    <property type="entry name" value="HTHARSR"/>
</dbReference>
<name>A0A370KJI4_9HYPH</name>
<sequence>MPDQATVDRFRVHDAAHYLRNMSHQTRLRIVCVLAGGERSVGELQDALDMPQAAVSQQLAKLRSGGIVTERRTGRQVYYRVIHSETIDLLQMLSGMFPAGDRGRS</sequence>
<dbReference type="AlphaFoldDB" id="A0A370KJI4"/>
<dbReference type="Gene3D" id="1.10.10.10">
    <property type="entry name" value="Winged helix-like DNA-binding domain superfamily/Winged helix DNA-binding domain"/>
    <property type="match status" value="1"/>
</dbReference>
<reference evidence="5 6" key="1">
    <citation type="submission" date="2017-03" db="EMBL/GenBank/DDBJ databases">
        <title>Genome analysis of Rhizobial strains effectives or ineffectives for nitrogen fixation isolated from bean seeds.</title>
        <authorList>
            <person name="Peralta H."/>
            <person name="Aguilar-Vera A."/>
            <person name="Mora Y."/>
            <person name="Vargas-Lagunas C."/>
            <person name="Girard L."/>
            <person name="Mora J."/>
        </authorList>
    </citation>
    <scope>NUCLEOTIDE SEQUENCE [LARGE SCALE GENOMIC DNA]</scope>
    <source>
        <strain evidence="5 6">CCGM3</strain>
    </source>
</reference>
<evidence type="ECO:0000259" key="4">
    <source>
        <dbReference type="PROSITE" id="PS50987"/>
    </source>
</evidence>
<dbReference type="EMBL" id="NAAC01000030">
    <property type="protein sequence ID" value="RDJ06126.1"/>
    <property type="molecule type" value="Genomic_DNA"/>
</dbReference>
<keyword evidence="1" id="KW-0805">Transcription regulation</keyword>
<keyword evidence="3" id="KW-0804">Transcription</keyword>
<gene>
    <name evidence="5" type="ORF">B5K06_23365</name>
</gene>